<evidence type="ECO:0000259" key="1">
    <source>
        <dbReference type="Pfam" id="PF24035"/>
    </source>
</evidence>
<accession>A0A482T214</accession>
<feature type="domain" description="DUF7344" evidence="1">
    <location>
        <begin position="4"/>
        <end position="68"/>
    </location>
</feature>
<dbReference type="Proteomes" id="UP000294028">
    <property type="component" value="Unassembled WGS sequence"/>
</dbReference>
<comment type="caution">
    <text evidence="2">The sequence shown here is derived from an EMBL/GenBank/DDBJ whole genome shotgun (WGS) entry which is preliminary data.</text>
</comment>
<evidence type="ECO:0000313" key="2">
    <source>
        <dbReference type="EMBL" id="RYJ08730.1"/>
    </source>
</evidence>
<proteinExistence type="predicted"/>
<protein>
    <submittedName>
        <fullName evidence="2">DNA-binding protein</fullName>
    </submittedName>
</protein>
<dbReference type="Pfam" id="PF24035">
    <property type="entry name" value="DUF7344"/>
    <property type="match status" value="1"/>
</dbReference>
<keyword evidence="2" id="KW-0238">DNA-binding</keyword>
<dbReference type="GO" id="GO:0003677">
    <property type="term" value="F:DNA binding"/>
    <property type="evidence" value="ECO:0007669"/>
    <property type="project" value="UniProtKB-KW"/>
</dbReference>
<organism evidence="2 3">
    <name type="scientific">Halogeometricum borinquense</name>
    <dbReference type="NCBI Taxonomy" id="60847"/>
    <lineage>
        <taxon>Archaea</taxon>
        <taxon>Methanobacteriati</taxon>
        <taxon>Methanobacteriota</taxon>
        <taxon>Stenosarchaea group</taxon>
        <taxon>Halobacteria</taxon>
        <taxon>Halobacteriales</taxon>
        <taxon>Haloferacaceae</taxon>
        <taxon>Halogeometricum</taxon>
    </lineage>
</organism>
<name>A0A482T214_9EURY</name>
<dbReference type="AlphaFoldDB" id="A0A482T214"/>
<gene>
    <name evidence="2" type="ORF">ELS19_17880</name>
</gene>
<dbReference type="InterPro" id="IPR055768">
    <property type="entry name" value="DUF7344"/>
</dbReference>
<dbReference type="EMBL" id="RZHH01000003">
    <property type="protein sequence ID" value="RYJ08730.1"/>
    <property type="molecule type" value="Genomic_DNA"/>
</dbReference>
<reference evidence="2 3" key="1">
    <citation type="submission" date="2018-12" db="EMBL/GenBank/DDBJ databases">
        <title>Genome analysis provides insights into bioremediation potentialities of Halogeometricum borinquense strain N11.</title>
        <authorList>
            <person name="Najjari A."/>
            <person name="Youssef N."/>
            <person name="Fhoula I."/>
            <person name="Ben Dhia O."/>
            <person name="Mahjoubi M."/>
            <person name="Ouzari H.I."/>
            <person name="Cherif A."/>
        </authorList>
    </citation>
    <scope>NUCLEOTIDE SEQUENCE [LARGE SCALE GENOMIC DNA]</scope>
    <source>
        <strain evidence="2 3">N11</strain>
    </source>
</reference>
<sequence>MLICLDRHITLSVADIADELAVWARACPLSEIPAEDVKDIYMELYHTHLPKLKRANVIVYDQERDLVSLPGYGADAVADLRIVDEQDTDGSDDTVRS</sequence>
<evidence type="ECO:0000313" key="3">
    <source>
        <dbReference type="Proteomes" id="UP000294028"/>
    </source>
</evidence>